<feature type="signal peptide" evidence="1">
    <location>
        <begin position="1"/>
        <end position="17"/>
    </location>
</feature>
<protein>
    <submittedName>
        <fullName evidence="2">Chemotaxis protein CheY</fullName>
    </submittedName>
</protein>
<dbReference type="EMBL" id="LJRI01001363">
    <property type="protein sequence ID" value="KPY63893.1"/>
    <property type="molecule type" value="Genomic_DNA"/>
</dbReference>
<feature type="chain" id="PRO_5006174082" evidence="1">
    <location>
        <begin position="18"/>
        <end position="127"/>
    </location>
</feature>
<sequence>MTRIAPSIRFFFTVAMAFSTRLVRSYTVTASTPSGSVRLMSASLAATACETVRLFSPISMNTVPSTTSRPFSVAAPERISLPMPTSATLLILIGVPCTLAMTKLAMSSTVPSWPGARINSCSPPRSI</sequence>
<proteinExistence type="predicted"/>
<organism evidence="2 3">
    <name type="scientific">Pseudomonas syringae pv. spinaceae</name>
    <dbReference type="NCBI Taxonomy" id="264459"/>
    <lineage>
        <taxon>Bacteria</taxon>
        <taxon>Pseudomonadati</taxon>
        <taxon>Pseudomonadota</taxon>
        <taxon>Gammaproteobacteria</taxon>
        <taxon>Pseudomonadales</taxon>
        <taxon>Pseudomonadaceae</taxon>
        <taxon>Pseudomonas</taxon>
        <taxon>Pseudomonas syringae</taxon>
    </lineage>
</organism>
<accession>A0A0Q0AIZ8</accession>
<evidence type="ECO:0000313" key="2">
    <source>
        <dbReference type="EMBL" id="KPY63893.1"/>
    </source>
</evidence>
<name>A0A0Q0AIZ8_PSESX</name>
<evidence type="ECO:0000256" key="1">
    <source>
        <dbReference type="SAM" id="SignalP"/>
    </source>
</evidence>
<reference evidence="2 3" key="1">
    <citation type="submission" date="2015-09" db="EMBL/GenBank/DDBJ databases">
        <title>Genome announcement of multiple Pseudomonas syringae strains.</title>
        <authorList>
            <person name="Thakur S."/>
            <person name="Wang P.W."/>
            <person name="Gong Y."/>
            <person name="Weir B.S."/>
            <person name="Guttman D.S."/>
        </authorList>
    </citation>
    <scope>NUCLEOTIDE SEQUENCE [LARGE SCALE GENOMIC DNA]</scope>
    <source>
        <strain evidence="2 3">ICMP16929</strain>
    </source>
</reference>
<dbReference type="AlphaFoldDB" id="A0A0Q0AIZ8"/>
<evidence type="ECO:0000313" key="3">
    <source>
        <dbReference type="Proteomes" id="UP000050384"/>
    </source>
</evidence>
<dbReference type="Proteomes" id="UP000050384">
    <property type="component" value="Unassembled WGS sequence"/>
</dbReference>
<comment type="caution">
    <text evidence="2">The sequence shown here is derived from an EMBL/GenBank/DDBJ whole genome shotgun (WGS) entry which is preliminary data.</text>
</comment>
<keyword evidence="1" id="KW-0732">Signal</keyword>
<gene>
    <name evidence="2" type="ORF">ALO94_200979</name>
</gene>